<evidence type="ECO:0000256" key="2">
    <source>
        <dbReference type="ARBA" id="ARBA00022516"/>
    </source>
</evidence>
<dbReference type="InterPro" id="IPR033175">
    <property type="entry name" value="PSD-A"/>
</dbReference>
<dbReference type="PANTHER" id="PTHR35809:SF1">
    <property type="entry name" value="ARCHAETIDYLSERINE DECARBOXYLASE PROENZYME-RELATED"/>
    <property type="match status" value="1"/>
</dbReference>
<comment type="subunit">
    <text evidence="11">Heterodimer of a large membrane-associated beta subunit and a small pyruvoyl-containing alpha subunit.</text>
</comment>
<comment type="cofactor">
    <cofactor evidence="11">
        <name>pyruvate</name>
        <dbReference type="ChEBI" id="CHEBI:15361"/>
    </cofactor>
    <text evidence="11">Binds 1 pyruvoyl group covalently per subunit.</text>
</comment>
<evidence type="ECO:0000256" key="8">
    <source>
        <dbReference type="ARBA" id="ARBA00023239"/>
    </source>
</evidence>
<feature type="active site" description="Schiff-base intermediate with substrate; via pyruvic acid" evidence="11">
    <location>
        <position position="163"/>
    </location>
</feature>
<dbReference type="EMBL" id="JARFPK010000041">
    <property type="protein sequence ID" value="MDF0591447.1"/>
    <property type="molecule type" value="Genomic_DNA"/>
</dbReference>
<protein>
    <recommendedName>
        <fullName evidence="11">Putative archaetidylserine decarboxylase proenzyme</fullName>
        <ecNumber evidence="11">4.1.1.-</ecNumber>
    </recommendedName>
    <component>
        <recommendedName>
            <fullName evidence="11">Archaetidylserine decarboxylase alpha chain</fullName>
        </recommendedName>
    </component>
    <component>
        <recommendedName>
            <fullName evidence="11">Archaetidylserine decarboxylase beta chain</fullName>
        </recommendedName>
    </component>
</protein>
<feature type="chain" id="PRO_5044945378" description="Archaetidylserine decarboxylase beta chain" evidence="11">
    <location>
        <begin position="1"/>
        <end position="162"/>
    </location>
</feature>
<proteinExistence type="inferred from homology"/>
<comment type="similarity">
    <text evidence="11">Belongs to the phosphatidylserine decarboxylase family. PSD-A subfamily.</text>
</comment>
<organism evidence="12 13">
    <name type="scientific">Candidatus Methanocrinis natronophilus</name>
    <dbReference type="NCBI Taxonomy" id="3033396"/>
    <lineage>
        <taxon>Archaea</taxon>
        <taxon>Methanobacteriati</taxon>
        <taxon>Methanobacteriota</taxon>
        <taxon>Stenosarchaea group</taxon>
        <taxon>Methanomicrobia</taxon>
        <taxon>Methanotrichales</taxon>
        <taxon>Methanotrichaceae</taxon>
        <taxon>Methanocrinis</taxon>
    </lineage>
</organism>
<keyword evidence="3 11" id="KW-0210">Decarboxylase</keyword>
<dbReference type="NCBIfam" id="NF003685">
    <property type="entry name" value="PRK05305.2-5"/>
    <property type="match status" value="1"/>
</dbReference>
<keyword evidence="8 11" id="KW-0456">Lyase</keyword>
<evidence type="ECO:0000256" key="4">
    <source>
        <dbReference type="ARBA" id="ARBA00023098"/>
    </source>
</evidence>
<evidence type="ECO:0000256" key="11">
    <source>
        <dbReference type="HAMAP-Rule" id="MF_00664"/>
    </source>
</evidence>
<dbReference type="EC" id="4.1.1.-" evidence="11"/>
<keyword evidence="9 11" id="KW-1208">Phospholipid metabolism</keyword>
<keyword evidence="6 11" id="KW-0865">Zymogen</keyword>
<comment type="function">
    <text evidence="11">Catalyzes the formation of archaetidylethanolamine (PtdEtn) from archaetidylserine (PtdSer).</text>
</comment>
<evidence type="ECO:0000313" key="13">
    <source>
        <dbReference type="Proteomes" id="UP001220010"/>
    </source>
</evidence>
<comment type="caution">
    <text evidence="12">The sequence shown here is derived from an EMBL/GenBank/DDBJ whole genome shotgun (WGS) entry which is preliminary data.</text>
</comment>
<evidence type="ECO:0000256" key="1">
    <source>
        <dbReference type="ARBA" id="ARBA00022475"/>
    </source>
</evidence>
<feature type="chain" id="PRO_5044945377" description="Archaetidylserine decarboxylase alpha chain" evidence="11">
    <location>
        <begin position="163"/>
        <end position="195"/>
    </location>
</feature>
<accession>A0ABT5XA43</accession>
<keyword evidence="10 11" id="KW-0670">Pyruvate</keyword>
<evidence type="ECO:0000256" key="6">
    <source>
        <dbReference type="ARBA" id="ARBA00023145"/>
    </source>
</evidence>
<dbReference type="Pfam" id="PF02666">
    <property type="entry name" value="PS_Dcarbxylase"/>
    <property type="match status" value="1"/>
</dbReference>
<keyword evidence="7 11" id="KW-0594">Phospholipid biosynthesis</keyword>
<evidence type="ECO:0000313" key="12">
    <source>
        <dbReference type="EMBL" id="MDF0591447.1"/>
    </source>
</evidence>
<keyword evidence="2 11" id="KW-0444">Lipid biosynthesis</keyword>
<dbReference type="Proteomes" id="UP001220010">
    <property type="component" value="Unassembled WGS sequence"/>
</dbReference>
<evidence type="ECO:0000256" key="10">
    <source>
        <dbReference type="ARBA" id="ARBA00023317"/>
    </source>
</evidence>
<feature type="site" description="Cleavage (non-hydrolytic); by autocatalysis" evidence="11">
    <location>
        <begin position="162"/>
        <end position="163"/>
    </location>
</feature>
<dbReference type="HAMAP" id="MF_00664">
    <property type="entry name" value="PS_decarb_PSD_A"/>
    <property type="match status" value="1"/>
</dbReference>
<evidence type="ECO:0000256" key="7">
    <source>
        <dbReference type="ARBA" id="ARBA00023209"/>
    </source>
</evidence>
<feature type="modified residue" description="Pyruvic acid (Ser); by autocatalysis" evidence="11">
    <location>
        <position position="163"/>
    </location>
</feature>
<evidence type="ECO:0000256" key="9">
    <source>
        <dbReference type="ARBA" id="ARBA00023264"/>
    </source>
</evidence>
<name>A0ABT5XA43_9EURY</name>
<keyword evidence="4 11" id="KW-0443">Lipid metabolism</keyword>
<dbReference type="InterPro" id="IPR003817">
    <property type="entry name" value="PS_Dcarbxylase"/>
</dbReference>
<evidence type="ECO:0000256" key="3">
    <source>
        <dbReference type="ARBA" id="ARBA00022793"/>
    </source>
</evidence>
<dbReference type="PANTHER" id="PTHR35809">
    <property type="entry name" value="ARCHAETIDYLSERINE DECARBOXYLASE PROENZYME-RELATED"/>
    <property type="match status" value="1"/>
</dbReference>
<keyword evidence="1 11" id="KW-1003">Cell membrane</keyword>
<gene>
    <name evidence="11" type="primary">asd</name>
    <name evidence="12" type="ORF">P0O15_09780</name>
</gene>
<keyword evidence="13" id="KW-1185">Reference proteome</keyword>
<keyword evidence="5 11" id="KW-0472">Membrane</keyword>
<reference evidence="12 13" key="1">
    <citation type="submission" date="2023-03" db="EMBL/GenBank/DDBJ databases">
        <title>WGS of Methanotrichaceae archaeon Mx.</title>
        <authorList>
            <person name="Sorokin D.Y."/>
            <person name="Merkel A.Y."/>
        </authorList>
    </citation>
    <scope>NUCLEOTIDE SEQUENCE [LARGE SCALE GENOMIC DNA]</scope>
    <source>
        <strain evidence="12 13">Mx</strain>
    </source>
</reference>
<evidence type="ECO:0000256" key="5">
    <source>
        <dbReference type="ARBA" id="ARBA00023136"/>
    </source>
</evidence>
<dbReference type="RefSeq" id="WP_316967180.1">
    <property type="nucleotide sequence ID" value="NZ_JARFPK010000041.1"/>
</dbReference>
<dbReference type="GO" id="GO:0004609">
    <property type="term" value="F:phosphatidylserine decarboxylase activity"/>
    <property type="evidence" value="ECO:0007669"/>
    <property type="project" value="UniProtKB-EC"/>
</dbReference>
<sequence length="195" mass="21271">MKLARSSGPWVGGPLLAALLLTLTGIWQLSGAALALSAFMAFFHRDPERAPPAEGMVSPADGLVVEASEEKVAIFMNHMNVHVNRSPLDGRVVRVEHGDGGHRPAFLRSSTKNEKNLIVLDTPDGEVAVSQITGFFVRRIVCYVRPGDMVERGERIGMIRFGSRVEFSIPDGYYLRTAVGDRVKAGETVVAVKER</sequence>
<comment type="PTM">
    <text evidence="11">Is synthesized initially as an inactive proenzyme. Formation of the active enzyme involves a self-maturation process in which the active site pyruvoyl group is generated from an internal serine residue via an autocatalytic post-translational modification. Two non-identical subunits are generated from the proenzyme in this reaction, and the pyruvate is formed at the N-terminus of the alpha chain, which is derived from the carboxyl end of the proenzyme. The post-translation cleavage follows an unusual pathway, termed non-hydrolytic serinolysis, in which the side chain hydroxyl group of the serine supplies its oxygen atom to form the C-terminus of the beta chain, while the remainder of the serine residue undergoes an oxidative deamination to produce ammonia and the pyruvoyl prosthetic group on the alpha chain.</text>
</comment>
<comment type="catalytic activity">
    <reaction evidence="11">
        <text>archaetidylserine + H(+) = archaetidylethanolamine + CO2</text>
        <dbReference type="Rhea" id="RHEA:51488"/>
        <dbReference type="ChEBI" id="CHEBI:15378"/>
        <dbReference type="ChEBI" id="CHEBI:16526"/>
        <dbReference type="ChEBI" id="CHEBI:71517"/>
        <dbReference type="ChEBI" id="CHEBI:134176"/>
    </reaction>
</comment>
<comment type="subcellular location">
    <subcellularLocation>
        <location evidence="11">Cell membrane</location>
        <topology evidence="11">Peripheral membrane protein</topology>
    </subcellularLocation>
</comment>